<feature type="transmembrane region" description="Helical" evidence="1">
    <location>
        <begin position="48"/>
        <end position="73"/>
    </location>
</feature>
<proteinExistence type="predicted"/>
<feature type="transmembrane region" description="Helical" evidence="1">
    <location>
        <begin position="21"/>
        <end position="42"/>
    </location>
</feature>
<dbReference type="Proteomes" id="UP000005801">
    <property type="component" value="Unassembled WGS sequence"/>
</dbReference>
<dbReference type="AlphaFoldDB" id="A6G7F5"/>
<sequence>MAGLLPRGRRPRKTPEDGKGRIVAGGVLIGSAVAFGAVVGPWSPLGGAAGVTVVSVLTLGGLGGGAAALVYGIRRHRDYGAHLAKGYPAAPPQGHGLLVSGSFLLAAGSIGMTVFAIPGAAEPVDSARWGLLAGSGVSLAGGTALLVLGARRNGDWKRSEASVRVQPTSDLSPQGGSVGVVGRF</sequence>
<dbReference type="STRING" id="391625.PPSIR1_00485"/>
<protein>
    <submittedName>
        <fullName evidence="2">Uncharacterized protein</fullName>
    </submittedName>
</protein>
<feature type="transmembrane region" description="Helical" evidence="1">
    <location>
        <begin position="94"/>
        <end position="117"/>
    </location>
</feature>
<keyword evidence="3" id="KW-1185">Reference proteome</keyword>
<evidence type="ECO:0000313" key="3">
    <source>
        <dbReference type="Proteomes" id="UP000005801"/>
    </source>
</evidence>
<reference evidence="2 3" key="1">
    <citation type="submission" date="2007-06" db="EMBL/GenBank/DDBJ databases">
        <authorList>
            <person name="Shimkets L."/>
            <person name="Ferriera S."/>
            <person name="Johnson J."/>
            <person name="Kravitz S."/>
            <person name="Beeson K."/>
            <person name="Sutton G."/>
            <person name="Rogers Y.-H."/>
            <person name="Friedman R."/>
            <person name="Frazier M."/>
            <person name="Venter J.C."/>
        </authorList>
    </citation>
    <scope>NUCLEOTIDE SEQUENCE [LARGE SCALE GENOMIC DNA]</scope>
    <source>
        <strain evidence="2 3">SIR-1</strain>
    </source>
</reference>
<organism evidence="2 3">
    <name type="scientific">Plesiocystis pacifica SIR-1</name>
    <dbReference type="NCBI Taxonomy" id="391625"/>
    <lineage>
        <taxon>Bacteria</taxon>
        <taxon>Pseudomonadati</taxon>
        <taxon>Myxococcota</taxon>
        <taxon>Polyangia</taxon>
        <taxon>Nannocystales</taxon>
        <taxon>Nannocystaceae</taxon>
        <taxon>Plesiocystis</taxon>
    </lineage>
</organism>
<dbReference type="EMBL" id="ABCS01000034">
    <property type="protein sequence ID" value="EDM78164.1"/>
    <property type="molecule type" value="Genomic_DNA"/>
</dbReference>
<keyword evidence="1" id="KW-1133">Transmembrane helix</keyword>
<evidence type="ECO:0000313" key="2">
    <source>
        <dbReference type="EMBL" id="EDM78164.1"/>
    </source>
</evidence>
<feature type="transmembrane region" description="Helical" evidence="1">
    <location>
        <begin position="129"/>
        <end position="148"/>
    </location>
</feature>
<keyword evidence="1" id="KW-0812">Transmembrane</keyword>
<comment type="caution">
    <text evidence="2">The sequence shown here is derived from an EMBL/GenBank/DDBJ whole genome shotgun (WGS) entry which is preliminary data.</text>
</comment>
<evidence type="ECO:0000256" key="1">
    <source>
        <dbReference type="SAM" id="Phobius"/>
    </source>
</evidence>
<name>A6G7F5_9BACT</name>
<gene>
    <name evidence="2" type="ORF">PPSIR1_00485</name>
</gene>
<keyword evidence="1" id="KW-0472">Membrane</keyword>
<accession>A6G7F5</accession>